<dbReference type="PANTHER" id="PTHR33797">
    <property type="entry name" value="ORGANIC HYDROPEROXIDE RESISTANCE PROTEIN-LIKE"/>
    <property type="match status" value="1"/>
</dbReference>
<dbReference type="Gene3D" id="2.20.25.10">
    <property type="match status" value="1"/>
</dbReference>
<dbReference type="SUPFAM" id="SSF82784">
    <property type="entry name" value="OsmC-like"/>
    <property type="match status" value="1"/>
</dbReference>
<evidence type="ECO:0000256" key="1">
    <source>
        <dbReference type="ARBA" id="ARBA00007378"/>
    </source>
</evidence>
<dbReference type="InterPro" id="IPR015946">
    <property type="entry name" value="KH_dom-like_a/b"/>
</dbReference>
<dbReference type="InterPro" id="IPR003718">
    <property type="entry name" value="OsmC/Ohr_fam"/>
</dbReference>
<dbReference type="NCBIfam" id="TIGR03561">
    <property type="entry name" value="organ_hyd_perox"/>
    <property type="match status" value="1"/>
</dbReference>
<protein>
    <submittedName>
        <fullName evidence="2">Organic hydroperoxide resistance protein</fullName>
    </submittedName>
</protein>
<dbReference type="InterPro" id="IPR036102">
    <property type="entry name" value="OsmC/Ohrsf"/>
</dbReference>
<gene>
    <name evidence="2" type="primary">ohr</name>
    <name evidence="2" type="ORF">KL86DPRO_30106</name>
</gene>
<dbReference type="GO" id="GO:0006979">
    <property type="term" value="P:response to oxidative stress"/>
    <property type="evidence" value="ECO:0007669"/>
    <property type="project" value="InterPro"/>
</dbReference>
<dbReference type="AlphaFoldDB" id="A0A212K7N3"/>
<name>A0A212K7N3_9DELT</name>
<reference evidence="2" key="1">
    <citation type="submission" date="2016-04" db="EMBL/GenBank/DDBJ databases">
        <authorList>
            <person name="Evans L.H."/>
            <person name="Alamgir A."/>
            <person name="Owens N."/>
            <person name="Weber N.D."/>
            <person name="Virtaneva K."/>
            <person name="Barbian K."/>
            <person name="Babar A."/>
            <person name="Rosenke K."/>
        </authorList>
    </citation>
    <scope>NUCLEOTIDE SEQUENCE</scope>
    <source>
        <strain evidence="2">86</strain>
    </source>
</reference>
<organism evidence="2">
    <name type="scientific">uncultured delta proteobacterium</name>
    <dbReference type="NCBI Taxonomy" id="34034"/>
    <lineage>
        <taxon>Bacteria</taxon>
        <taxon>Deltaproteobacteria</taxon>
        <taxon>environmental samples</taxon>
    </lineage>
</organism>
<dbReference type="Pfam" id="PF02566">
    <property type="entry name" value="OsmC"/>
    <property type="match status" value="1"/>
</dbReference>
<accession>A0A212K7N3</accession>
<dbReference type="PANTHER" id="PTHR33797:SF2">
    <property type="entry name" value="ORGANIC HYDROPEROXIDE RESISTANCE PROTEIN-LIKE"/>
    <property type="match status" value="1"/>
</dbReference>
<dbReference type="Gene3D" id="3.30.300.20">
    <property type="match status" value="1"/>
</dbReference>
<evidence type="ECO:0000313" key="2">
    <source>
        <dbReference type="EMBL" id="SBW07723.1"/>
    </source>
</evidence>
<dbReference type="InterPro" id="IPR019953">
    <property type="entry name" value="OHR"/>
</dbReference>
<proteinExistence type="inferred from homology"/>
<dbReference type="EMBL" id="FLUQ01000003">
    <property type="protein sequence ID" value="SBW07723.1"/>
    <property type="molecule type" value="Genomic_DNA"/>
</dbReference>
<comment type="similarity">
    <text evidence="1">Belongs to the OsmC/Ohr family.</text>
</comment>
<sequence length="143" mass="14684">MALSKIMYSTTVTVTGGRDGEAVSGDGNLRVKLGMPKEMGGAGGNATNPEQLFAAGYAACFLSAMKMLAGKKKIAISPNPSIVAAVDLGTSGEKLGLQVALTVKLPGMDKAEAEKLVELAHQTCPYSNATRGNIDVALTVLTQ</sequence>